<gene>
    <name evidence="9" type="ORF">PGB34_01945</name>
</gene>
<dbReference type="PROSITE" id="PS51732">
    <property type="entry name" value="ASN_GLN_ASE_3"/>
    <property type="match status" value="1"/>
</dbReference>
<evidence type="ECO:0000313" key="9">
    <source>
        <dbReference type="EMBL" id="MDA7415116.1"/>
    </source>
</evidence>
<evidence type="ECO:0000313" key="10">
    <source>
        <dbReference type="Proteomes" id="UP001212602"/>
    </source>
</evidence>
<dbReference type="GO" id="GO:0004067">
    <property type="term" value="F:asparaginase activity"/>
    <property type="evidence" value="ECO:0007669"/>
    <property type="project" value="UniProtKB-UniRule"/>
</dbReference>
<protein>
    <submittedName>
        <fullName evidence="9">Asparaginase</fullName>
    </submittedName>
</protein>
<dbReference type="GO" id="GO:0006528">
    <property type="term" value="P:asparagine metabolic process"/>
    <property type="evidence" value="ECO:0007669"/>
    <property type="project" value="InterPro"/>
</dbReference>
<dbReference type="PROSITE" id="PS00917">
    <property type="entry name" value="ASN_GLN_ASE_2"/>
    <property type="match status" value="1"/>
</dbReference>
<dbReference type="Gene3D" id="3.40.50.1170">
    <property type="entry name" value="L-asparaginase, N-terminal domain"/>
    <property type="match status" value="1"/>
</dbReference>
<feature type="domain" description="Asparaginase/glutaminase C-terminal" evidence="8">
    <location>
        <begin position="221"/>
        <end position="324"/>
    </location>
</feature>
<dbReference type="CDD" id="cd08964">
    <property type="entry name" value="L-asparaginase_II"/>
    <property type="match status" value="1"/>
</dbReference>
<feature type="binding site" evidence="4">
    <location>
        <position position="63"/>
    </location>
    <ligand>
        <name>substrate</name>
    </ligand>
</feature>
<evidence type="ECO:0000256" key="6">
    <source>
        <dbReference type="PROSITE-ProRule" id="PRU10100"/>
    </source>
</evidence>
<evidence type="ECO:0000259" key="8">
    <source>
        <dbReference type="Pfam" id="PF17763"/>
    </source>
</evidence>
<evidence type="ECO:0000256" key="2">
    <source>
        <dbReference type="ARBA" id="ARBA00022801"/>
    </source>
</evidence>
<reference evidence="9" key="1">
    <citation type="submission" date="2023-01" db="EMBL/GenBank/DDBJ databases">
        <title>Xenophilus mangrovi sp. nov., isolated from soil of Mangrove nature reserve.</title>
        <authorList>
            <person name="Xu S."/>
            <person name="Liu Z."/>
            <person name="Xu Y."/>
        </authorList>
    </citation>
    <scope>NUCLEOTIDE SEQUENCE</scope>
    <source>
        <strain evidence="9">YW8</strain>
    </source>
</reference>
<evidence type="ECO:0000256" key="4">
    <source>
        <dbReference type="PIRSR" id="PIRSR001220-2"/>
    </source>
</evidence>
<dbReference type="InterPro" id="IPR006034">
    <property type="entry name" value="Asparaginase/glutaminase-like"/>
</dbReference>
<name>A0AAE3SYS9_9BURK</name>
<accession>A0AAE3SYS9</accession>
<dbReference type="Gene3D" id="3.40.50.40">
    <property type="match status" value="1"/>
</dbReference>
<comment type="caution">
    <text evidence="9">The sequence shown here is derived from an EMBL/GenBank/DDBJ whole genome shotgun (WGS) entry which is preliminary data.</text>
</comment>
<dbReference type="InterPro" id="IPR037152">
    <property type="entry name" value="L-asparaginase_N_sf"/>
</dbReference>
<dbReference type="Pfam" id="PF00710">
    <property type="entry name" value="Asparaginase"/>
    <property type="match status" value="1"/>
</dbReference>
<feature type="active site" evidence="6">
    <location>
        <position position="96"/>
    </location>
</feature>
<feature type="active site" evidence="5">
    <location>
        <position position="18"/>
    </location>
</feature>
<feature type="binding site" evidence="4">
    <location>
        <begin position="96"/>
        <end position="97"/>
    </location>
    <ligand>
        <name>substrate</name>
    </ligand>
</feature>
<evidence type="ECO:0000259" key="7">
    <source>
        <dbReference type="Pfam" id="PF00710"/>
    </source>
</evidence>
<dbReference type="InterPro" id="IPR036152">
    <property type="entry name" value="Asp/glu_Ase-like_sf"/>
</dbReference>
<dbReference type="SUPFAM" id="SSF53774">
    <property type="entry name" value="Glutaminase/Asparaginase"/>
    <property type="match status" value="1"/>
</dbReference>
<dbReference type="PRINTS" id="PR00139">
    <property type="entry name" value="ASNGLNASE"/>
</dbReference>
<dbReference type="SFLD" id="SFLDS00057">
    <property type="entry name" value="Glutaminase/Asparaginase"/>
    <property type="match status" value="1"/>
</dbReference>
<dbReference type="AlphaFoldDB" id="A0AAE3SYS9"/>
<dbReference type="InterPro" id="IPR004550">
    <property type="entry name" value="AsnASE_II"/>
</dbReference>
<dbReference type="PIRSF" id="PIRSF500176">
    <property type="entry name" value="L_ASNase"/>
    <property type="match status" value="1"/>
</dbReference>
<evidence type="ECO:0000256" key="1">
    <source>
        <dbReference type="ARBA" id="ARBA00010518"/>
    </source>
</evidence>
<dbReference type="InterPro" id="IPR027473">
    <property type="entry name" value="L-asparaginase_C"/>
</dbReference>
<sequence length="331" mass="33864">MSDVQRMRQVLVLGTGGTIAGAAADAADALGYRAGQIGVQQLLGGIAVPGVALQAAQVANIDSKDMDLAVWQALVRRLVQALAQDGLDGIVVTHGTDTLEETAFFLHSVLPAGKPLVLTCAMRPATALAPDGPQNLRDAVAVAATPGATGVLAVCAARVHGGAALRKQHTYRLDAFSSGDEGLLGDMEEGRLRRLRDWPQPPASATEARRQKVLAAPALPRVEILGNHAGADGRLIDLLLRERASGSEDAVQGLVLAGTGNGTLSQPLEAAALRAQAAGLPVWRSTRCAAGRVLAHAGDVLPGAGALTPVQARIAMQLALLDGQAAPTPPG</sequence>
<dbReference type="Pfam" id="PF17763">
    <property type="entry name" value="Asparaginase_C"/>
    <property type="match status" value="1"/>
</dbReference>
<comment type="similarity">
    <text evidence="1">Belongs to the asparaginase 1 family.</text>
</comment>
<dbReference type="InterPro" id="IPR027475">
    <property type="entry name" value="Asparaginase/glutaminase_AS2"/>
</dbReference>
<keyword evidence="2" id="KW-0378">Hydrolase</keyword>
<dbReference type="InterPro" id="IPR027474">
    <property type="entry name" value="L-asparaginase_N"/>
</dbReference>
<dbReference type="RefSeq" id="WP_271426379.1">
    <property type="nucleotide sequence ID" value="NZ_JAQIPB010000001.1"/>
</dbReference>
<keyword evidence="10" id="KW-1185">Reference proteome</keyword>
<dbReference type="SMART" id="SM00870">
    <property type="entry name" value="Asparaginase"/>
    <property type="match status" value="1"/>
</dbReference>
<dbReference type="FunFam" id="3.40.50.1170:FF:000001">
    <property type="entry name" value="L-asparaginase 2"/>
    <property type="match status" value="1"/>
</dbReference>
<evidence type="ECO:0000256" key="5">
    <source>
        <dbReference type="PROSITE-ProRule" id="PRU10099"/>
    </source>
</evidence>
<dbReference type="EMBL" id="JAQIPB010000001">
    <property type="protein sequence ID" value="MDA7415116.1"/>
    <property type="molecule type" value="Genomic_DNA"/>
</dbReference>
<dbReference type="InterPro" id="IPR020827">
    <property type="entry name" value="Asparaginase/glutaminase_AS1"/>
</dbReference>
<dbReference type="Proteomes" id="UP001212602">
    <property type="component" value="Unassembled WGS sequence"/>
</dbReference>
<organism evidence="9 10">
    <name type="scientific">Xenophilus arseniciresistens</name>
    <dbReference type="NCBI Taxonomy" id="1283306"/>
    <lineage>
        <taxon>Bacteria</taxon>
        <taxon>Pseudomonadati</taxon>
        <taxon>Pseudomonadota</taxon>
        <taxon>Betaproteobacteria</taxon>
        <taxon>Burkholderiales</taxon>
        <taxon>Comamonadaceae</taxon>
        <taxon>Xenophilus</taxon>
    </lineage>
</organism>
<feature type="domain" description="L-asparaginase N-terminal" evidence="7">
    <location>
        <begin position="9"/>
        <end position="194"/>
    </location>
</feature>
<dbReference type="PANTHER" id="PTHR11707">
    <property type="entry name" value="L-ASPARAGINASE"/>
    <property type="match status" value="1"/>
</dbReference>
<proteinExistence type="inferred from homology"/>
<dbReference type="PANTHER" id="PTHR11707:SF28">
    <property type="entry name" value="60 KDA LYSOPHOSPHOLIPASE"/>
    <property type="match status" value="1"/>
</dbReference>
<feature type="active site" description="O-isoaspartyl threonine intermediate" evidence="3">
    <location>
        <position position="18"/>
    </location>
</feature>
<dbReference type="InterPro" id="IPR040919">
    <property type="entry name" value="Asparaginase_C"/>
</dbReference>
<dbReference type="PROSITE" id="PS00144">
    <property type="entry name" value="ASN_GLN_ASE_1"/>
    <property type="match status" value="1"/>
</dbReference>
<dbReference type="PIRSF" id="PIRSF001220">
    <property type="entry name" value="L-ASNase_gatD"/>
    <property type="match status" value="1"/>
</dbReference>
<evidence type="ECO:0000256" key="3">
    <source>
        <dbReference type="PIRSR" id="PIRSR001220-1"/>
    </source>
</evidence>